<dbReference type="PANTHER" id="PTHR15032">
    <property type="entry name" value="N-ACYL-PHOSPHATIDYLETHANOLAMINE-HYDROLYZING PHOSPHOLIPASE D"/>
    <property type="match status" value="1"/>
</dbReference>
<organism evidence="2 3">
    <name type="scientific">Chromobacterium sphagni</name>
    <dbReference type="NCBI Taxonomy" id="1903179"/>
    <lineage>
        <taxon>Bacteria</taxon>
        <taxon>Pseudomonadati</taxon>
        <taxon>Pseudomonadota</taxon>
        <taxon>Betaproteobacteria</taxon>
        <taxon>Neisseriales</taxon>
        <taxon>Chromobacteriaceae</taxon>
        <taxon>Chromobacterium</taxon>
    </lineage>
</organism>
<gene>
    <name evidence="2" type="ORF">BI347_12940</name>
</gene>
<dbReference type="GO" id="GO:0005737">
    <property type="term" value="C:cytoplasm"/>
    <property type="evidence" value="ECO:0007669"/>
    <property type="project" value="TreeGrafter"/>
</dbReference>
<proteinExistence type="predicted"/>
<dbReference type="STRING" id="1903179.BI347_12940"/>
<dbReference type="SUPFAM" id="SSF56281">
    <property type="entry name" value="Metallo-hydrolase/oxidoreductase"/>
    <property type="match status" value="1"/>
</dbReference>
<dbReference type="AlphaFoldDB" id="A0A1S1X4D8"/>
<protein>
    <recommendedName>
        <fullName evidence="1">Metallo-beta-lactamase domain-containing protein</fullName>
    </recommendedName>
</protein>
<dbReference type="InterPro" id="IPR036866">
    <property type="entry name" value="RibonucZ/Hydroxyglut_hydro"/>
</dbReference>
<dbReference type="OrthoDB" id="9805728at2"/>
<accession>A0A1S1X4D8</accession>
<comment type="caution">
    <text evidence="2">The sequence shown here is derived from an EMBL/GenBank/DDBJ whole genome shotgun (WGS) entry which is preliminary data.</text>
</comment>
<name>A0A1S1X4D8_9NEIS</name>
<dbReference type="EMBL" id="MKCS01000001">
    <property type="protein sequence ID" value="OHX14308.1"/>
    <property type="molecule type" value="Genomic_DNA"/>
</dbReference>
<dbReference type="Gene3D" id="3.60.15.10">
    <property type="entry name" value="Ribonuclease Z/Hydroxyacylglutathione hydrolase-like"/>
    <property type="match status" value="1"/>
</dbReference>
<dbReference type="PANTHER" id="PTHR15032:SF4">
    <property type="entry name" value="N-ACYL-PHOSPHATIDYLETHANOLAMINE-HYDROLYZING PHOSPHOLIPASE D"/>
    <property type="match status" value="1"/>
</dbReference>
<evidence type="ECO:0000259" key="1">
    <source>
        <dbReference type="Pfam" id="PF12706"/>
    </source>
</evidence>
<evidence type="ECO:0000313" key="3">
    <source>
        <dbReference type="Proteomes" id="UP000180088"/>
    </source>
</evidence>
<dbReference type="InterPro" id="IPR001279">
    <property type="entry name" value="Metallo-B-lactamas"/>
</dbReference>
<dbReference type="Pfam" id="PF12706">
    <property type="entry name" value="Lactamase_B_2"/>
    <property type="match status" value="1"/>
</dbReference>
<evidence type="ECO:0000313" key="2">
    <source>
        <dbReference type="EMBL" id="OHX14308.1"/>
    </source>
</evidence>
<reference evidence="2 3" key="1">
    <citation type="submission" date="2016-09" db="EMBL/GenBank/DDBJ databases">
        <title>Chromobacterium muskegensis sp. nov., an insecticidal bacterium isolated from Sphagnum bogs.</title>
        <authorList>
            <person name="Sparks M.E."/>
            <person name="Blackburn M.B."/>
            <person name="Gundersen-Rindal D.E."/>
            <person name="Mitchell A."/>
            <person name="Farrar R."/>
            <person name="Kuhar D."/>
        </authorList>
    </citation>
    <scope>NUCLEOTIDE SEQUENCE [LARGE SCALE GENOMIC DNA]</scope>
    <source>
        <strain evidence="2 3">37-2</strain>
    </source>
</reference>
<feature type="domain" description="Metallo-beta-lactamase" evidence="1">
    <location>
        <begin position="98"/>
        <end position="295"/>
    </location>
</feature>
<sequence length="374" mass="41348">MKSLGKKPAGLRLERMKSSPLWTDKGFRNLHPIAPGLRDPNVQMPSLRDFLCGGDRRVPSGPLPAHNPLDDWRKLPGSGLRATWLGHSTVLLEIDGLRVLTDPVWGPRASPSRLAGPKRFQPVPVPLRQMPPIDLVLVSHDHYDHLDYPTIRELAKRDVPFVTSLGVGAHLEAFGVAPQRITELDWWESYRHPTADLTVTATPSQHFSGRGLKDRNATLWSSLAIRTPRHSVFFSGDTGLTDEFAVIRDRLGAFDLVMLEVGAYHPAWGDIHLGPDNALKALDLLGGDAFLPVHWGTFNLAMHAWDQPAETLLSLSAQRNVQLLMPRLGEAVEPSHADKATPWWREVDTVAIAPAVAEMDAAPSPPKSMPWPLD</sequence>
<dbReference type="Proteomes" id="UP000180088">
    <property type="component" value="Unassembled WGS sequence"/>
</dbReference>